<dbReference type="AlphaFoldDB" id="A0AAD7IKA9"/>
<proteinExistence type="predicted"/>
<evidence type="ECO:0008006" key="3">
    <source>
        <dbReference type="Google" id="ProtNLM"/>
    </source>
</evidence>
<dbReference type="Proteomes" id="UP001215598">
    <property type="component" value="Unassembled WGS sequence"/>
</dbReference>
<organism evidence="1 2">
    <name type="scientific">Mycena metata</name>
    <dbReference type="NCBI Taxonomy" id="1033252"/>
    <lineage>
        <taxon>Eukaryota</taxon>
        <taxon>Fungi</taxon>
        <taxon>Dikarya</taxon>
        <taxon>Basidiomycota</taxon>
        <taxon>Agaricomycotina</taxon>
        <taxon>Agaricomycetes</taxon>
        <taxon>Agaricomycetidae</taxon>
        <taxon>Agaricales</taxon>
        <taxon>Marasmiineae</taxon>
        <taxon>Mycenaceae</taxon>
        <taxon>Mycena</taxon>
    </lineage>
</organism>
<comment type="caution">
    <text evidence="1">The sequence shown here is derived from an EMBL/GenBank/DDBJ whole genome shotgun (WGS) entry which is preliminary data.</text>
</comment>
<accession>A0AAD7IKA9</accession>
<evidence type="ECO:0000313" key="2">
    <source>
        <dbReference type="Proteomes" id="UP001215598"/>
    </source>
</evidence>
<evidence type="ECO:0000313" key="1">
    <source>
        <dbReference type="EMBL" id="KAJ7745131.1"/>
    </source>
</evidence>
<protein>
    <recommendedName>
        <fullName evidence="3">Protein kinase domain-containing protein</fullName>
    </recommendedName>
</protein>
<dbReference type="EMBL" id="JARKIB010000084">
    <property type="protein sequence ID" value="KAJ7745131.1"/>
    <property type="molecule type" value="Genomic_DNA"/>
</dbReference>
<sequence>MTAMIYQGVDAEDHWREEIARYSRLRHPNIVQLYAIVCAGHVYATIFYDDLIPVEQFLESYRHSPLSTLYLYSYFYAALTDAQKYFFSISSKWLDRLDCTFWIRHSTTQFCAAISSNSSDVRVFCPIFTNFSWKPTSLRGLQWDAMVIASVLPEEFYRIVYWYKMQSRCFLPPHLEPRVGCVFLASPAELPVEIAFISDCAVEDNGWKLASGGSPEHHATNSGCTRFGSTGLVGTLCRKIRYRGPKYSWFSQANYIFNCLSIDTNESDYVFIEQIELRIHLSPTSATPPTGYLFIRPFGIAQTPTRRTYWSRTANGGEELHPNTARRLGFPDVAVFVTAWGQSWDGFVYSALRQFHQGKGFDPEDEGMAQHLGYPRYQLSVANNYNPQPLTKIQPGLWLWTS</sequence>
<dbReference type="SUPFAM" id="SSF56112">
    <property type="entry name" value="Protein kinase-like (PK-like)"/>
    <property type="match status" value="1"/>
</dbReference>
<dbReference type="InterPro" id="IPR011009">
    <property type="entry name" value="Kinase-like_dom_sf"/>
</dbReference>
<gene>
    <name evidence="1" type="ORF">B0H16DRAFT_981619</name>
</gene>
<reference evidence="1" key="1">
    <citation type="submission" date="2023-03" db="EMBL/GenBank/DDBJ databases">
        <title>Massive genome expansion in bonnet fungi (Mycena s.s.) driven by repeated elements and novel gene families across ecological guilds.</title>
        <authorList>
            <consortium name="Lawrence Berkeley National Laboratory"/>
            <person name="Harder C.B."/>
            <person name="Miyauchi S."/>
            <person name="Viragh M."/>
            <person name="Kuo A."/>
            <person name="Thoen E."/>
            <person name="Andreopoulos B."/>
            <person name="Lu D."/>
            <person name="Skrede I."/>
            <person name="Drula E."/>
            <person name="Henrissat B."/>
            <person name="Morin E."/>
            <person name="Kohler A."/>
            <person name="Barry K."/>
            <person name="LaButti K."/>
            <person name="Morin E."/>
            <person name="Salamov A."/>
            <person name="Lipzen A."/>
            <person name="Mereny Z."/>
            <person name="Hegedus B."/>
            <person name="Baldrian P."/>
            <person name="Stursova M."/>
            <person name="Weitz H."/>
            <person name="Taylor A."/>
            <person name="Grigoriev I.V."/>
            <person name="Nagy L.G."/>
            <person name="Martin F."/>
            <person name="Kauserud H."/>
        </authorList>
    </citation>
    <scope>NUCLEOTIDE SEQUENCE</scope>
    <source>
        <strain evidence="1">CBHHK182m</strain>
    </source>
</reference>
<keyword evidence="2" id="KW-1185">Reference proteome</keyword>
<name>A0AAD7IKA9_9AGAR</name>